<dbReference type="Proteomes" id="UP000199300">
    <property type="component" value="Unassembled WGS sequence"/>
</dbReference>
<keyword evidence="1 2" id="KW-0443">Lipid metabolism</keyword>
<dbReference type="GO" id="GO:0016787">
    <property type="term" value="F:hydrolase activity"/>
    <property type="evidence" value="ECO:0007669"/>
    <property type="project" value="UniProtKB-UniRule"/>
</dbReference>
<dbReference type="RefSeq" id="WP_091497264.1">
    <property type="nucleotide sequence ID" value="NZ_FODJ01000006.1"/>
</dbReference>
<feature type="active site" description="Proton acceptor" evidence="2">
    <location>
        <position position="185"/>
    </location>
</feature>
<dbReference type="InterPro" id="IPR052580">
    <property type="entry name" value="Lipid_Hydrolase"/>
</dbReference>
<evidence type="ECO:0000256" key="1">
    <source>
        <dbReference type="ARBA" id="ARBA00023098"/>
    </source>
</evidence>
<feature type="domain" description="PNPLA" evidence="3">
    <location>
        <begin position="5"/>
        <end position="198"/>
    </location>
</feature>
<keyword evidence="2" id="KW-0378">Hydrolase</keyword>
<dbReference type="InterPro" id="IPR016035">
    <property type="entry name" value="Acyl_Trfase/lysoPLipase"/>
</dbReference>
<reference evidence="4 5" key="1">
    <citation type="submission" date="2016-10" db="EMBL/GenBank/DDBJ databases">
        <authorList>
            <person name="de Groot N.N."/>
        </authorList>
    </citation>
    <scope>NUCLEOTIDE SEQUENCE [LARGE SCALE GENOMIC DNA]</scope>
    <source>
        <strain evidence="4 5">CGMCC 1.10434</strain>
    </source>
</reference>
<dbReference type="Gene3D" id="3.40.1090.10">
    <property type="entry name" value="Cytosolic phospholipase A2 catalytic domain"/>
    <property type="match status" value="2"/>
</dbReference>
<keyword evidence="2" id="KW-0442">Lipid degradation</keyword>
<dbReference type="Pfam" id="PF01734">
    <property type="entry name" value="Patatin"/>
    <property type="match status" value="1"/>
</dbReference>
<protein>
    <submittedName>
        <fullName evidence="4">NTE family protein</fullName>
    </submittedName>
</protein>
<name>A0A1H8NMY9_9BACI</name>
<dbReference type="EMBL" id="FODJ01000006">
    <property type="protein sequence ID" value="SEO30748.1"/>
    <property type="molecule type" value="Genomic_DNA"/>
</dbReference>
<feature type="short sequence motif" description="DGA/G" evidence="2">
    <location>
        <begin position="185"/>
        <end position="187"/>
    </location>
</feature>
<comment type="caution">
    <text evidence="2">Lacks conserved residue(s) required for the propagation of feature annotation.</text>
</comment>
<dbReference type="STRING" id="872970.SAMN04488134_10637"/>
<dbReference type="AlphaFoldDB" id="A0A1H8NMY9"/>
<sequence>MIVDGVFSGGGVKSFAYIGALQACEEKGIQFARVAGSSAGAIVAGLLAAGYQAKELKEIMLNLDLQQFLDGGKLEKYFPFAKWLAVYRTLGLYKGDRLELWLAELLKEKGIVSFNDITKVEMKITTADLTLGRLIILPDDLTKIYGINQNAFSVAKAIRMSASLPYFFRPIKLFDQQARKHLLVDGALLSSLPMGIFKTDQSKQKRPVLGFQLQSKENYFTNFQIDNGLRFTKTLIGTMQHAQDLKYIEQHDKRNIIFLDTDAVNVADFGLSQQRREQLIEKGYHKTKHFLQKQLV</sequence>
<dbReference type="GO" id="GO:0016042">
    <property type="term" value="P:lipid catabolic process"/>
    <property type="evidence" value="ECO:0007669"/>
    <property type="project" value="UniProtKB-UniRule"/>
</dbReference>
<dbReference type="PROSITE" id="PS51635">
    <property type="entry name" value="PNPLA"/>
    <property type="match status" value="1"/>
</dbReference>
<dbReference type="SUPFAM" id="SSF52151">
    <property type="entry name" value="FabD/lysophospholipase-like"/>
    <property type="match status" value="1"/>
</dbReference>
<organism evidence="4 5">
    <name type="scientific">Amphibacillus marinus</name>
    <dbReference type="NCBI Taxonomy" id="872970"/>
    <lineage>
        <taxon>Bacteria</taxon>
        <taxon>Bacillati</taxon>
        <taxon>Bacillota</taxon>
        <taxon>Bacilli</taxon>
        <taxon>Bacillales</taxon>
        <taxon>Bacillaceae</taxon>
        <taxon>Amphibacillus</taxon>
    </lineage>
</organism>
<feature type="active site" description="Nucleophile" evidence="2">
    <location>
        <position position="38"/>
    </location>
</feature>
<dbReference type="PANTHER" id="PTHR46394">
    <property type="entry name" value="ANNEXIN"/>
    <property type="match status" value="1"/>
</dbReference>
<dbReference type="CDD" id="cd07207">
    <property type="entry name" value="Pat_ExoU_VipD_like"/>
    <property type="match status" value="1"/>
</dbReference>
<evidence type="ECO:0000259" key="3">
    <source>
        <dbReference type="PROSITE" id="PS51635"/>
    </source>
</evidence>
<proteinExistence type="predicted"/>
<accession>A0A1H8NMY9</accession>
<feature type="short sequence motif" description="GXSXG" evidence="2">
    <location>
        <begin position="36"/>
        <end position="40"/>
    </location>
</feature>
<evidence type="ECO:0000313" key="5">
    <source>
        <dbReference type="Proteomes" id="UP000199300"/>
    </source>
</evidence>
<dbReference type="OrthoDB" id="9770965at2"/>
<evidence type="ECO:0000256" key="2">
    <source>
        <dbReference type="PROSITE-ProRule" id="PRU01161"/>
    </source>
</evidence>
<dbReference type="InterPro" id="IPR002641">
    <property type="entry name" value="PNPLA_dom"/>
</dbReference>
<keyword evidence="5" id="KW-1185">Reference proteome</keyword>
<evidence type="ECO:0000313" key="4">
    <source>
        <dbReference type="EMBL" id="SEO30748.1"/>
    </source>
</evidence>
<gene>
    <name evidence="4" type="ORF">SAMN04488134_10637</name>
</gene>
<dbReference type="PANTHER" id="PTHR46394:SF1">
    <property type="entry name" value="PNPLA DOMAIN-CONTAINING PROTEIN"/>
    <property type="match status" value="1"/>
</dbReference>